<reference evidence="6" key="1">
    <citation type="submission" date="2025-08" db="UniProtKB">
        <authorList>
            <consortium name="RefSeq"/>
        </authorList>
    </citation>
    <scope>IDENTIFICATION</scope>
    <source>
        <tissue evidence="6">Tentacle</tissue>
    </source>
</reference>
<dbReference type="InParanoid" id="A0A6P8H9R6"/>
<organism evidence="5 6">
    <name type="scientific">Actinia tenebrosa</name>
    <name type="common">Australian red waratah sea anemone</name>
    <dbReference type="NCBI Taxonomy" id="6105"/>
    <lineage>
        <taxon>Eukaryota</taxon>
        <taxon>Metazoa</taxon>
        <taxon>Cnidaria</taxon>
        <taxon>Anthozoa</taxon>
        <taxon>Hexacorallia</taxon>
        <taxon>Actiniaria</taxon>
        <taxon>Actiniidae</taxon>
        <taxon>Actinia</taxon>
    </lineage>
</organism>
<evidence type="ECO:0000313" key="5">
    <source>
        <dbReference type="Proteomes" id="UP000515163"/>
    </source>
</evidence>
<evidence type="ECO:0000259" key="4">
    <source>
        <dbReference type="SMART" id="SM01328"/>
    </source>
</evidence>
<dbReference type="InterPro" id="IPR057809">
    <property type="entry name" value="ZCCHC24_C"/>
</dbReference>
<keyword evidence="5" id="KW-1185">Reference proteome</keyword>
<dbReference type="GO" id="GO:0008270">
    <property type="term" value="F:zinc ion binding"/>
    <property type="evidence" value="ECO:0007669"/>
    <property type="project" value="UniProtKB-KW"/>
</dbReference>
<evidence type="ECO:0000256" key="1">
    <source>
        <dbReference type="ARBA" id="ARBA00022723"/>
    </source>
</evidence>
<dbReference type="Pfam" id="PF23490">
    <property type="entry name" value="ZCCHC24_C"/>
    <property type="match status" value="1"/>
</dbReference>
<gene>
    <name evidence="6" type="primary">LOC116286994</name>
</gene>
<evidence type="ECO:0000256" key="3">
    <source>
        <dbReference type="ARBA" id="ARBA00022833"/>
    </source>
</evidence>
<feature type="domain" description="3CxxC-type" evidence="4">
    <location>
        <begin position="44"/>
        <end position="114"/>
    </location>
</feature>
<dbReference type="Pfam" id="PF17180">
    <property type="entry name" value="Zn_ribbon_3CxxC_2"/>
    <property type="match status" value="1"/>
</dbReference>
<dbReference type="Proteomes" id="UP000515163">
    <property type="component" value="Unplaced"/>
</dbReference>
<evidence type="ECO:0000313" key="6">
    <source>
        <dbReference type="RefSeq" id="XP_031549462.1"/>
    </source>
</evidence>
<keyword evidence="1" id="KW-0479">Metal-binding</keyword>
<dbReference type="InterPro" id="IPR027377">
    <property type="entry name" value="ZAR1/RTP1-5-like_Znf-3CxxC"/>
</dbReference>
<sequence length="119" mass="13919">MTSANEKKVAVANSEKYFGCVILQQHFHRAKMSDKKTPYQGKRRVFGEFRCPSCNRMWQSGNSWANAGQKCKTCDIMVYPYKQRPLERKDSDDEDFIDESKPHLQHLCEKCIRLGHSCR</sequence>
<dbReference type="AlphaFoldDB" id="A0A6P8H9R6"/>
<dbReference type="SMART" id="SM01328">
    <property type="entry name" value="zf-3CxxC"/>
    <property type="match status" value="1"/>
</dbReference>
<evidence type="ECO:0000256" key="2">
    <source>
        <dbReference type="ARBA" id="ARBA00022771"/>
    </source>
</evidence>
<dbReference type="KEGG" id="aten:116286994"/>
<dbReference type="InterPro" id="IPR033446">
    <property type="entry name" value="ZCCHC24_Znf-3CxxC"/>
</dbReference>
<proteinExistence type="predicted"/>
<dbReference type="GeneID" id="116286994"/>
<protein>
    <submittedName>
        <fullName evidence="6">Zinc finger CCHC domain-containing protein 24-like</fullName>
    </submittedName>
</protein>
<keyword evidence="2" id="KW-0863">Zinc-finger</keyword>
<accession>A0A6P8H9R6</accession>
<dbReference type="RefSeq" id="XP_031549462.1">
    <property type="nucleotide sequence ID" value="XM_031693602.1"/>
</dbReference>
<name>A0A6P8H9R6_ACTTE</name>
<keyword evidence="3" id="KW-0862">Zinc</keyword>
<dbReference type="OrthoDB" id="10038672at2759"/>